<keyword evidence="3" id="KW-0645">Protease</keyword>
<dbReference type="PANTHER" id="PTHR36435:SF1">
    <property type="entry name" value="CAAX AMINO TERMINAL PROTEASE FAMILY PROTEIN"/>
    <property type="match status" value="1"/>
</dbReference>
<keyword evidence="1" id="KW-0472">Membrane</keyword>
<dbReference type="RefSeq" id="WP_322458715.1">
    <property type="nucleotide sequence ID" value="NZ_WNVC01000314.1"/>
</dbReference>
<dbReference type="Pfam" id="PF02517">
    <property type="entry name" value="Rce1-like"/>
    <property type="match status" value="1"/>
</dbReference>
<dbReference type="EMBL" id="WNVC01000314">
    <property type="protein sequence ID" value="MDZ5000433.1"/>
    <property type="molecule type" value="Genomic_DNA"/>
</dbReference>
<sequence length="223" mass="24687">SIVTVLVFMLIYKIRKKKLKEEILLRKTNSTNIIIAAGLGLSVWLFNSGVLTLIQNNGLLPSYFAKMEEMLSPLSDGSVFIAILTVGIVAPFAEEFLFRGVVYKTLSKNISLKWTIVIQGILFGIYHGNLIQGIYAAFLGIIFGFVTYKTKSLIPAIIMHMVNNTIAVILPAFISEYLMSTGTNIGFIVVGSIGMIISLFFITKKNIINDNKIESFDNYGNLS</sequence>
<evidence type="ECO:0000313" key="4">
    <source>
        <dbReference type="Proteomes" id="UP001291306"/>
    </source>
</evidence>
<feature type="domain" description="CAAX prenyl protease 2/Lysostaphin resistance protein A-like" evidence="2">
    <location>
        <begin position="79"/>
        <end position="166"/>
    </location>
</feature>
<dbReference type="GO" id="GO:0004175">
    <property type="term" value="F:endopeptidase activity"/>
    <property type="evidence" value="ECO:0007669"/>
    <property type="project" value="UniProtKB-ARBA"/>
</dbReference>
<gene>
    <name evidence="3" type="ORF">GNF79_15435</name>
</gene>
<dbReference type="GO" id="GO:0080120">
    <property type="term" value="P:CAAX-box protein maturation"/>
    <property type="evidence" value="ECO:0007669"/>
    <property type="project" value="UniProtKB-ARBA"/>
</dbReference>
<dbReference type="PANTHER" id="PTHR36435">
    <property type="entry name" value="SLR1288 PROTEIN"/>
    <property type="match status" value="1"/>
</dbReference>
<organism evidence="3 4">
    <name type="scientific">Clostridium perfringens</name>
    <dbReference type="NCBI Taxonomy" id="1502"/>
    <lineage>
        <taxon>Bacteria</taxon>
        <taxon>Bacillati</taxon>
        <taxon>Bacillota</taxon>
        <taxon>Clostridia</taxon>
        <taxon>Eubacteriales</taxon>
        <taxon>Clostridiaceae</taxon>
        <taxon>Clostridium</taxon>
    </lineage>
</organism>
<dbReference type="InterPro" id="IPR052710">
    <property type="entry name" value="CAAX_protease"/>
</dbReference>
<feature type="transmembrane region" description="Helical" evidence="1">
    <location>
        <begin position="161"/>
        <end position="179"/>
    </location>
</feature>
<name>A0AAW9IIW3_CLOPF</name>
<proteinExistence type="predicted"/>
<feature type="transmembrane region" description="Helical" evidence="1">
    <location>
        <begin position="33"/>
        <end position="54"/>
    </location>
</feature>
<evidence type="ECO:0000313" key="3">
    <source>
        <dbReference type="EMBL" id="MDZ5000433.1"/>
    </source>
</evidence>
<dbReference type="Proteomes" id="UP001291306">
    <property type="component" value="Unassembled WGS sequence"/>
</dbReference>
<feature type="non-terminal residue" evidence="3">
    <location>
        <position position="1"/>
    </location>
</feature>
<protein>
    <submittedName>
        <fullName evidence="3">CPBP family intramembrane metalloprotease</fullName>
    </submittedName>
</protein>
<reference evidence="3" key="1">
    <citation type="submission" date="2019-11" db="EMBL/GenBank/DDBJ databases">
        <title>Characterization of Clostridium perfringens isolates from swine manure treated agricultural soils.</title>
        <authorList>
            <person name="Wushke S.T."/>
        </authorList>
    </citation>
    <scope>NUCLEOTIDE SEQUENCE</scope>
    <source>
        <strain evidence="3">X26</strain>
    </source>
</reference>
<accession>A0AAW9IIW3</accession>
<keyword evidence="1" id="KW-0812">Transmembrane</keyword>
<dbReference type="InterPro" id="IPR003675">
    <property type="entry name" value="Rce1/LyrA-like_dom"/>
</dbReference>
<dbReference type="GO" id="GO:0008237">
    <property type="term" value="F:metallopeptidase activity"/>
    <property type="evidence" value="ECO:0007669"/>
    <property type="project" value="UniProtKB-KW"/>
</dbReference>
<feature type="transmembrane region" description="Helical" evidence="1">
    <location>
        <begin position="133"/>
        <end position="149"/>
    </location>
</feature>
<keyword evidence="1" id="KW-1133">Transmembrane helix</keyword>
<dbReference type="AlphaFoldDB" id="A0AAW9IIW3"/>
<feature type="transmembrane region" description="Helical" evidence="1">
    <location>
        <begin position="185"/>
        <end position="202"/>
    </location>
</feature>
<evidence type="ECO:0000256" key="1">
    <source>
        <dbReference type="SAM" id="Phobius"/>
    </source>
</evidence>
<feature type="transmembrane region" description="Helical" evidence="1">
    <location>
        <begin position="77"/>
        <end position="98"/>
    </location>
</feature>
<keyword evidence="3" id="KW-0378">Hydrolase</keyword>
<keyword evidence="3" id="KW-0482">Metalloprotease</keyword>
<feature type="transmembrane region" description="Helical" evidence="1">
    <location>
        <begin position="110"/>
        <end position="127"/>
    </location>
</feature>
<comment type="caution">
    <text evidence="3">The sequence shown here is derived from an EMBL/GenBank/DDBJ whole genome shotgun (WGS) entry which is preliminary data.</text>
</comment>
<evidence type="ECO:0000259" key="2">
    <source>
        <dbReference type="Pfam" id="PF02517"/>
    </source>
</evidence>